<organism evidence="2 3">
    <name type="scientific">Rhizobium phage P9VFCI</name>
    <dbReference type="NCBI Taxonomy" id="2763531"/>
    <lineage>
        <taxon>Viruses</taxon>
        <taxon>Duplodnaviria</taxon>
        <taxon>Heunggongvirae</taxon>
        <taxon>Uroviricota</taxon>
        <taxon>Caudoviricetes</taxon>
        <taxon>Pootjesviridae</taxon>
        <taxon>Innesvirus</taxon>
        <taxon>Innesvirus P9VFCI</taxon>
    </lineage>
</organism>
<evidence type="ECO:0000313" key="2">
    <source>
        <dbReference type="EMBL" id="QNH71808.1"/>
    </source>
</evidence>
<keyword evidence="3" id="KW-1185">Reference proteome</keyword>
<protein>
    <submittedName>
        <fullName evidence="2">Uncharacterized protein</fullName>
    </submittedName>
</protein>
<dbReference type="EMBL" id="MT778839">
    <property type="protein sequence ID" value="QNH71808.1"/>
    <property type="molecule type" value="Genomic_DNA"/>
</dbReference>
<evidence type="ECO:0000256" key="1">
    <source>
        <dbReference type="SAM" id="MobiDB-lite"/>
    </source>
</evidence>
<proteinExistence type="predicted"/>
<gene>
    <name evidence="2" type="ORF">P9VFCI_242</name>
</gene>
<feature type="region of interest" description="Disordered" evidence="1">
    <location>
        <begin position="302"/>
        <end position="347"/>
    </location>
</feature>
<accession>A0A7G7WX64</accession>
<name>A0A7G7WX64_9CAUD</name>
<feature type="compositionally biased region" description="Gly residues" evidence="1">
    <location>
        <begin position="304"/>
        <end position="327"/>
    </location>
</feature>
<dbReference type="Proteomes" id="UP000515832">
    <property type="component" value="Segment"/>
</dbReference>
<evidence type="ECO:0000313" key="3">
    <source>
        <dbReference type="Proteomes" id="UP000515832"/>
    </source>
</evidence>
<reference evidence="2 3" key="1">
    <citation type="submission" date="2020-07" db="EMBL/GenBank/DDBJ databases">
        <title>Complete genome sequence of Rhizobium leguminosarum bacteriophage vB_RlegM_P9VFCI.</title>
        <authorList>
            <person name="Gunathilake D."/>
            <person name="Bhat S."/>
            <person name="Yost C.K."/>
            <person name="Hynes M.F."/>
        </authorList>
    </citation>
    <scope>NUCLEOTIDE SEQUENCE [LARGE SCALE GENOMIC DNA]</scope>
</reference>
<sequence>MTLPTIGPISLDDIATEFSLPLPVSMTDLYGIAVGIPTTGEISLSMFRGKGINIEKIVMSSTQNLILSSLFTNEELNSPLDKRVFIDPGVSIGSLNPAIPAMQSGIFLGNLTIENYGSVLGAGGSGGTEGSPGTNGGDAIVLDIPGVVIENYGFIRGGGGGGGSGGKGGDGGDGIYSFTRRDPKEGSAYSRSVPKFYVYEYRFNGVLGNVQWFWNDIQVSNAFSNDFVQVGTIKYFKGDQRSYQRKENVGSIQEYSYYSIHQEYPISYDTDGGLGGDYKGTFSDGGQGQGYLRSLSKGNQGLIGEPGGTNAGRGGDGGHGGDGGTWGIPGNAGSAGQDGTDGNISAGTVGQSGFAGGDAGRAVTSSQIYTVNNFIYTVNNFGTIDGSY</sequence>